<dbReference type="EMBL" id="CAAALY010074760">
    <property type="protein sequence ID" value="VEL25551.1"/>
    <property type="molecule type" value="Genomic_DNA"/>
</dbReference>
<name>A0A448X1E8_9PLAT</name>
<dbReference type="Proteomes" id="UP000784294">
    <property type="component" value="Unassembled WGS sequence"/>
</dbReference>
<comment type="caution">
    <text evidence="1">The sequence shown here is derived from an EMBL/GenBank/DDBJ whole genome shotgun (WGS) entry which is preliminary data.</text>
</comment>
<organism evidence="1 2">
    <name type="scientific">Protopolystoma xenopodis</name>
    <dbReference type="NCBI Taxonomy" id="117903"/>
    <lineage>
        <taxon>Eukaryota</taxon>
        <taxon>Metazoa</taxon>
        <taxon>Spiralia</taxon>
        <taxon>Lophotrochozoa</taxon>
        <taxon>Platyhelminthes</taxon>
        <taxon>Monogenea</taxon>
        <taxon>Polyopisthocotylea</taxon>
        <taxon>Polystomatidea</taxon>
        <taxon>Polystomatidae</taxon>
        <taxon>Protopolystoma</taxon>
    </lineage>
</organism>
<keyword evidence="2" id="KW-1185">Reference proteome</keyword>
<gene>
    <name evidence="1" type="ORF">PXEA_LOCUS18991</name>
</gene>
<sequence length="216" mass="24074">MHQHLQHPAVAQVERFRNNPVTWSFLAPVSPTESIHTGISEPPDPSLDSGITSDRLSRAQRTIDRLEATLNQRGARESRLRESIIQLRPLLINAVAACPEHWLTSAEFKPVSMTDLTASSLTEPSSTAVVTLESINSQRTYKASSIKDTPASSHVKAEPTILPHAFESTELLKLDDPKFEDESSTEKNLKISSELSIIPKEELVSRNYKNQRLVRS</sequence>
<proteinExistence type="predicted"/>
<accession>A0A448X1E8</accession>
<evidence type="ECO:0000313" key="2">
    <source>
        <dbReference type="Proteomes" id="UP000784294"/>
    </source>
</evidence>
<protein>
    <submittedName>
        <fullName evidence="1">Uncharacterized protein</fullName>
    </submittedName>
</protein>
<dbReference type="AlphaFoldDB" id="A0A448X1E8"/>
<dbReference type="OrthoDB" id="6265585at2759"/>
<evidence type="ECO:0000313" key="1">
    <source>
        <dbReference type="EMBL" id="VEL25551.1"/>
    </source>
</evidence>
<reference evidence="1" key="1">
    <citation type="submission" date="2018-11" db="EMBL/GenBank/DDBJ databases">
        <authorList>
            <consortium name="Pathogen Informatics"/>
        </authorList>
    </citation>
    <scope>NUCLEOTIDE SEQUENCE</scope>
</reference>